<dbReference type="InterPro" id="IPR036265">
    <property type="entry name" value="HIT-like_sf"/>
</dbReference>
<protein>
    <recommendedName>
        <fullName evidence="3">HIT domain-containing protein</fullName>
    </recommendedName>
</protein>
<gene>
    <name evidence="1" type="ORF">P7H70_09015</name>
</gene>
<dbReference type="RefSeq" id="WP_311878793.1">
    <property type="nucleotide sequence ID" value="NZ_JARQBZ010000015.1"/>
</dbReference>
<evidence type="ECO:0008006" key="3">
    <source>
        <dbReference type="Google" id="ProtNLM"/>
    </source>
</evidence>
<reference evidence="1" key="1">
    <citation type="submission" date="2023-03" db="EMBL/GenBank/DDBJ databases">
        <authorList>
            <person name="Shen W."/>
            <person name="Cai J."/>
        </authorList>
    </citation>
    <scope>NUCLEOTIDE SEQUENCE</scope>
    <source>
        <strain evidence="1">P96-3</strain>
    </source>
</reference>
<sequence length="44" mass="4986">MTHCAFCHDIKPDDILISTKHFFAVPDIVPIRNGHIILISKNTI</sequence>
<comment type="caution">
    <text evidence="1">The sequence shown here is derived from an EMBL/GenBank/DDBJ whole genome shotgun (WGS) entry which is preliminary data.</text>
</comment>
<evidence type="ECO:0000313" key="1">
    <source>
        <dbReference type="EMBL" id="MDT2834199.1"/>
    </source>
</evidence>
<dbReference type="EMBL" id="JARQBZ010000015">
    <property type="protein sequence ID" value="MDT2834199.1"/>
    <property type="molecule type" value="Genomic_DNA"/>
</dbReference>
<dbReference type="Gene3D" id="3.30.428.10">
    <property type="entry name" value="HIT-like"/>
    <property type="match status" value="1"/>
</dbReference>
<evidence type="ECO:0000313" key="2">
    <source>
        <dbReference type="Proteomes" id="UP001268577"/>
    </source>
</evidence>
<proteinExistence type="predicted"/>
<dbReference type="Proteomes" id="UP001268577">
    <property type="component" value="Unassembled WGS sequence"/>
</dbReference>
<name>A0AAW8U7J8_9ENTE</name>
<dbReference type="SUPFAM" id="SSF54197">
    <property type="entry name" value="HIT-like"/>
    <property type="match status" value="1"/>
</dbReference>
<dbReference type="AlphaFoldDB" id="A0AAW8U7J8"/>
<organism evidence="1 2">
    <name type="scientific">Vagococcus carniphilus</name>
    <dbReference type="NCBI Taxonomy" id="218144"/>
    <lineage>
        <taxon>Bacteria</taxon>
        <taxon>Bacillati</taxon>
        <taxon>Bacillota</taxon>
        <taxon>Bacilli</taxon>
        <taxon>Lactobacillales</taxon>
        <taxon>Enterococcaceae</taxon>
        <taxon>Vagococcus</taxon>
    </lineage>
</organism>
<accession>A0AAW8U7J8</accession>